<evidence type="ECO:0000256" key="1">
    <source>
        <dbReference type="SAM" id="Phobius"/>
    </source>
</evidence>
<protein>
    <submittedName>
        <fullName evidence="2">Uncharacterized protein</fullName>
    </submittedName>
</protein>
<proteinExistence type="predicted"/>
<accession>A0A4V5TSU4</accession>
<evidence type="ECO:0000313" key="2">
    <source>
        <dbReference type="EMBL" id="TKI87493.1"/>
    </source>
</evidence>
<comment type="caution">
    <text evidence="2">The sequence shown here is derived from an EMBL/GenBank/DDBJ whole genome shotgun (WGS) entry which is preliminary data.</text>
</comment>
<keyword evidence="1" id="KW-1133">Transmembrane helix</keyword>
<dbReference type="Proteomes" id="UP000305524">
    <property type="component" value="Unassembled WGS sequence"/>
</dbReference>
<feature type="transmembrane region" description="Helical" evidence="1">
    <location>
        <begin position="7"/>
        <end position="24"/>
    </location>
</feature>
<gene>
    <name evidence="2" type="ORF">FC701_01560</name>
</gene>
<keyword evidence="1" id="KW-0472">Membrane</keyword>
<organism evidence="2 3">
    <name type="scientific">Bacillus mycoides</name>
    <dbReference type="NCBI Taxonomy" id="1405"/>
    <lineage>
        <taxon>Bacteria</taxon>
        <taxon>Bacillati</taxon>
        <taxon>Bacillota</taxon>
        <taxon>Bacilli</taxon>
        <taxon>Bacillales</taxon>
        <taxon>Bacillaceae</taxon>
        <taxon>Bacillus</taxon>
        <taxon>Bacillus cereus group</taxon>
    </lineage>
</organism>
<reference evidence="2 3" key="1">
    <citation type="journal article" date="2019" name="Environ. Microbiol.">
        <title>An active ?-lactamase is a part of an orchestrated cell wall stress resistance network of Bacillus subtilis and related rhizosphere species.</title>
        <authorList>
            <person name="Bucher T."/>
            <person name="Keren-Paz A."/>
            <person name="Hausser J."/>
            <person name="Olender T."/>
            <person name="Cytryn E."/>
            <person name="Kolodkin-Gal I."/>
        </authorList>
    </citation>
    <scope>NUCLEOTIDE SEQUENCE [LARGE SCALE GENOMIC DNA]</scope>
    <source>
        <strain evidence="2 3">I186</strain>
    </source>
</reference>
<keyword evidence="1" id="KW-0812">Transmembrane</keyword>
<sequence>MRILRSILIVFLLLNVILVTEIFFKKIYNNCVTYVYTDSAILGTLDRALTPPFLLKALFSMTYSKYVYVDIVLLFF</sequence>
<dbReference type="EMBL" id="SZOD01000041">
    <property type="protein sequence ID" value="TKI87493.1"/>
    <property type="molecule type" value="Genomic_DNA"/>
</dbReference>
<dbReference type="AlphaFoldDB" id="A0A4V5TSU4"/>
<name>A0A4V5TSU4_BACMY</name>
<evidence type="ECO:0000313" key="3">
    <source>
        <dbReference type="Proteomes" id="UP000305524"/>
    </source>
</evidence>